<dbReference type="PANTHER" id="PTHR24305:SF232">
    <property type="entry name" value="P450, PUTATIVE (EUROFUNG)-RELATED"/>
    <property type="match status" value="1"/>
</dbReference>
<evidence type="ECO:0000313" key="9">
    <source>
        <dbReference type="Proteomes" id="UP001358417"/>
    </source>
</evidence>
<organism evidence="8 9">
    <name type="scientific">Exophiala bonariae</name>
    <dbReference type="NCBI Taxonomy" id="1690606"/>
    <lineage>
        <taxon>Eukaryota</taxon>
        <taxon>Fungi</taxon>
        <taxon>Dikarya</taxon>
        <taxon>Ascomycota</taxon>
        <taxon>Pezizomycotina</taxon>
        <taxon>Eurotiomycetes</taxon>
        <taxon>Chaetothyriomycetidae</taxon>
        <taxon>Chaetothyriales</taxon>
        <taxon>Herpotrichiellaceae</taxon>
        <taxon>Exophiala</taxon>
    </lineage>
</organism>
<name>A0AAV9MXJ2_9EURO</name>
<dbReference type="PRINTS" id="PR00385">
    <property type="entry name" value="P450"/>
</dbReference>
<dbReference type="GeneID" id="89976586"/>
<gene>
    <name evidence="8" type="ORF">LTR84_008423</name>
</gene>
<dbReference type="InterPro" id="IPR036396">
    <property type="entry name" value="Cyt_P450_sf"/>
</dbReference>
<dbReference type="GO" id="GO:0016705">
    <property type="term" value="F:oxidoreductase activity, acting on paired donors, with incorporation or reduction of molecular oxygen"/>
    <property type="evidence" value="ECO:0007669"/>
    <property type="project" value="InterPro"/>
</dbReference>
<dbReference type="GO" id="GO:0020037">
    <property type="term" value="F:heme binding"/>
    <property type="evidence" value="ECO:0007669"/>
    <property type="project" value="InterPro"/>
</dbReference>
<dbReference type="PROSITE" id="PS00086">
    <property type="entry name" value="CYTOCHROME_P450"/>
    <property type="match status" value="1"/>
</dbReference>
<evidence type="ECO:0008006" key="10">
    <source>
        <dbReference type="Google" id="ProtNLM"/>
    </source>
</evidence>
<dbReference type="PRINTS" id="PR00463">
    <property type="entry name" value="EP450I"/>
</dbReference>
<evidence type="ECO:0000256" key="4">
    <source>
        <dbReference type="ARBA" id="ARBA00023002"/>
    </source>
</evidence>
<dbReference type="InterPro" id="IPR017972">
    <property type="entry name" value="Cyt_P450_CS"/>
</dbReference>
<dbReference type="AlphaFoldDB" id="A0AAV9MXJ2"/>
<reference evidence="8 9" key="1">
    <citation type="submission" date="2023-08" db="EMBL/GenBank/DDBJ databases">
        <title>Black Yeasts Isolated from many extreme environments.</title>
        <authorList>
            <person name="Coleine C."/>
            <person name="Stajich J.E."/>
            <person name="Selbmann L."/>
        </authorList>
    </citation>
    <scope>NUCLEOTIDE SEQUENCE [LARGE SCALE GENOMIC DNA]</scope>
    <source>
        <strain evidence="8 9">CCFEE 5792</strain>
    </source>
</reference>
<dbReference type="Proteomes" id="UP001358417">
    <property type="component" value="Unassembled WGS sequence"/>
</dbReference>
<keyword evidence="6 7" id="KW-0349">Heme</keyword>
<evidence type="ECO:0000256" key="1">
    <source>
        <dbReference type="ARBA" id="ARBA00001971"/>
    </source>
</evidence>
<feature type="binding site" description="axial binding residue" evidence="6">
    <location>
        <position position="391"/>
    </location>
    <ligand>
        <name>heme</name>
        <dbReference type="ChEBI" id="CHEBI:30413"/>
    </ligand>
    <ligandPart>
        <name>Fe</name>
        <dbReference type="ChEBI" id="CHEBI:18248"/>
    </ligandPart>
</feature>
<keyword evidence="7" id="KW-0503">Monooxygenase</keyword>
<evidence type="ECO:0000256" key="5">
    <source>
        <dbReference type="ARBA" id="ARBA00023004"/>
    </source>
</evidence>
<dbReference type="CDD" id="cd11060">
    <property type="entry name" value="CYP57A1-like"/>
    <property type="match status" value="1"/>
</dbReference>
<dbReference type="GO" id="GO:0004497">
    <property type="term" value="F:monooxygenase activity"/>
    <property type="evidence" value="ECO:0007669"/>
    <property type="project" value="UniProtKB-KW"/>
</dbReference>
<dbReference type="Pfam" id="PF00067">
    <property type="entry name" value="p450"/>
    <property type="match status" value="1"/>
</dbReference>
<dbReference type="InterPro" id="IPR002401">
    <property type="entry name" value="Cyt_P450_E_grp-I"/>
</dbReference>
<comment type="caution">
    <text evidence="8">The sequence shown here is derived from an EMBL/GenBank/DDBJ whole genome shotgun (WGS) entry which is preliminary data.</text>
</comment>
<comment type="similarity">
    <text evidence="2 7">Belongs to the cytochrome P450 family.</text>
</comment>
<evidence type="ECO:0000256" key="3">
    <source>
        <dbReference type="ARBA" id="ARBA00022723"/>
    </source>
</evidence>
<evidence type="ECO:0000256" key="2">
    <source>
        <dbReference type="ARBA" id="ARBA00010617"/>
    </source>
</evidence>
<comment type="cofactor">
    <cofactor evidence="1 6">
        <name>heme</name>
        <dbReference type="ChEBI" id="CHEBI:30413"/>
    </cofactor>
</comment>
<dbReference type="InterPro" id="IPR050121">
    <property type="entry name" value="Cytochrome_P450_monoxygenase"/>
</dbReference>
<dbReference type="InterPro" id="IPR001128">
    <property type="entry name" value="Cyt_P450"/>
</dbReference>
<accession>A0AAV9MXJ2</accession>
<dbReference type="PANTHER" id="PTHR24305">
    <property type="entry name" value="CYTOCHROME P450"/>
    <property type="match status" value="1"/>
</dbReference>
<evidence type="ECO:0000313" key="8">
    <source>
        <dbReference type="EMBL" id="KAK5046280.1"/>
    </source>
</evidence>
<dbReference type="Gene3D" id="1.10.630.10">
    <property type="entry name" value="Cytochrome P450"/>
    <property type="match status" value="1"/>
</dbReference>
<dbReference type="EMBL" id="JAVRRD010000031">
    <property type="protein sequence ID" value="KAK5046280.1"/>
    <property type="molecule type" value="Genomic_DNA"/>
</dbReference>
<keyword evidence="5 6" id="KW-0408">Iron</keyword>
<keyword evidence="9" id="KW-1185">Reference proteome</keyword>
<keyword evidence="4 7" id="KW-0560">Oxidoreductase</keyword>
<dbReference type="GO" id="GO:0005506">
    <property type="term" value="F:iron ion binding"/>
    <property type="evidence" value="ECO:0007669"/>
    <property type="project" value="InterPro"/>
</dbReference>
<sequence>MRPKSISVSDHQAVLVIYALNSGFLKSDFYLVQQTLAKGRRLFTLFTSIDEKFHAKLRRTVSNAYAMSTLVQFEQYIDSTTTAFLDQMKQRFVDRPRISCNFSTWLQWYAFDVIGELTFSKPLGFIEQGRDIEGIIGSIEKMLDYAAVVGQWPFLDNIFLKNPIRIMLSKYGLINANTFMVDFARKRLSERLDTVSGVAKKSPDMDSYVRNDFLSRFLAAHEKDSEFITNDRVLALTVANIFAGSDTTAISLRAVFYFLLKNPITMQKLLDELFEQRRTGNFKRSDGLVDWNEVRELPYLSAVIQEALRRHPAVGLTLERVTPPQGSTVCEQFIPSGTIIGCNAWAIHRNARIFGPRTDEFRPERWIDCTKERRRLMDNSLFTFGAGSRTCIGKNISLLEMYKFVPAVLMAFEVSGRIFALKFRR</sequence>
<keyword evidence="3 6" id="KW-0479">Metal-binding</keyword>
<dbReference type="SUPFAM" id="SSF48264">
    <property type="entry name" value="Cytochrome P450"/>
    <property type="match status" value="1"/>
</dbReference>
<proteinExistence type="inferred from homology"/>
<evidence type="ECO:0000256" key="6">
    <source>
        <dbReference type="PIRSR" id="PIRSR602401-1"/>
    </source>
</evidence>
<dbReference type="RefSeq" id="XP_064701874.1">
    <property type="nucleotide sequence ID" value="XM_064851969.1"/>
</dbReference>
<evidence type="ECO:0000256" key="7">
    <source>
        <dbReference type="RuleBase" id="RU000461"/>
    </source>
</evidence>
<protein>
    <recommendedName>
        <fullName evidence="10">Pisatin demethylase</fullName>
    </recommendedName>
</protein>